<accession>A0A2P5T2K3</accession>
<comment type="function">
    <text evidence="9">Required for the activity of the bacterial periplasmic transport system of putrescine and spermidine.</text>
</comment>
<evidence type="ECO:0000313" key="13">
    <source>
        <dbReference type="EMBL" id="PPI88782.1"/>
    </source>
</evidence>
<evidence type="ECO:0000313" key="14">
    <source>
        <dbReference type="Proteomes" id="UP000295937"/>
    </source>
</evidence>
<dbReference type="SUPFAM" id="SSF161098">
    <property type="entry name" value="MetI-like"/>
    <property type="match status" value="1"/>
</dbReference>
<comment type="subcellular location">
    <subcellularLocation>
        <location evidence="1">Cell inner membrane</location>
        <topology evidence="1">Multi-pass membrane protein</topology>
    </subcellularLocation>
    <subcellularLocation>
        <location evidence="11">Cell membrane</location>
        <topology evidence="11">Multi-pass membrane protein</topology>
    </subcellularLocation>
</comment>
<dbReference type="EMBL" id="PDKR01000001">
    <property type="protein sequence ID" value="PPI88782.1"/>
    <property type="molecule type" value="Genomic_DNA"/>
</dbReference>
<evidence type="ECO:0000256" key="2">
    <source>
        <dbReference type="ARBA" id="ARBA00007069"/>
    </source>
</evidence>
<feature type="domain" description="ABC transmembrane type-1" evidence="12">
    <location>
        <begin position="60"/>
        <end position="248"/>
    </location>
</feature>
<evidence type="ECO:0000256" key="6">
    <source>
        <dbReference type="ARBA" id="ARBA00022692"/>
    </source>
</evidence>
<evidence type="ECO:0000256" key="4">
    <source>
        <dbReference type="ARBA" id="ARBA00022475"/>
    </source>
</evidence>
<keyword evidence="4" id="KW-1003">Cell membrane</keyword>
<evidence type="ECO:0000259" key="12">
    <source>
        <dbReference type="PROSITE" id="PS50928"/>
    </source>
</evidence>
<evidence type="ECO:0000256" key="9">
    <source>
        <dbReference type="ARBA" id="ARBA00037216"/>
    </source>
</evidence>
<evidence type="ECO:0000256" key="3">
    <source>
        <dbReference type="ARBA" id="ARBA00022448"/>
    </source>
</evidence>
<evidence type="ECO:0000256" key="11">
    <source>
        <dbReference type="RuleBase" id="RU363032"/>
    </source>
</evidence>
<keyword evidence="6 11" id="KW-0812">Transmembrane</keyword>
<reference evidence="13 14" key="1">
    <citation type="journal article" date="2018" name="Genome Biol. Evol.">
        <title>Cladogenesis and Genomic Streamlining in Extracellular Endosymbionts of Tropical Stink Bugs.</title>
        <authorList>
            <person name="Otero-Bravo A."/>
            <person name="Goffredi S."/>
            <person name="Sabree Z.L."/>
        </authorList>
    </citation>
    <scope>NUCLEOTIDE SEQUENCE [LARGE SCALE GENOMIC DNA]</scope>
    <source>
        <strain evidence="13 14">SoEO</strain>
    </source>
</reference>
<feature type="transmembrane region" description="Helical" evidence="11">
    <location>
        <begin position="172"/>
        <end position="191"/>
    </location>
</feature>
<comment type="similarity">
    <text evidence="2">Belongs to the binding-protein-dependent transport system permease family. CysTW subfamily.</text>
</comment>
<keyword evidence="7 11" id="KW-1133">Transmembrane helix</keyword>
<feature type="transmembrane region" description="Helical" evidence="11">
    <location>
        <begin position="64"/>
        <end position="86"/>
    </location>
</feature>
<dbReference type="PANTHER" id="PTHR43848:SF5">
    <property type="entry name" value="SPERMIDINE_PUTRESCINE TRANSPORT SYSTEM PERMEASE PROTEIN POTC"/>
    <property type="match status" value="1"/>
</dbReference>
<protein>
    <recommendedName>
        <fullName evidence="10">Spermidine/putrescine transport system permease protein PotC</fullName>
    </recommendedName>
</protein>
<dbReference type="InterPro" id="IPR000515">
    <property type="entry name" value="MetI-like"/>
</dbReference>
<dbReference type="OrthoDB" id="9782004at2"/>
<evidence type="ECO:0000256" key="1">
    <source>
        <dbReference type="ARBA" id="ARBA00004429"/>
    </source>
</evidence>
<evidence type="ECO:0000256" key="5">
    <source>
        <dbReference type="ARBA" id="ARBA00022519"/>
    </source>
</evidence>
<proteinExistence type="inferred from homology"/>
<dbReference type="NCBIfam" id="NF007047">
    <property type="entry name" value="PRK09500.1"/>
    <property type="match status" value="1"/>
</dbReference>
<feature type="transmembrane region" description="Helical" evidence="11">
    <location>
        <begin position="7"/>
        <end position="27"/>
    </location>
</feature>
<dbReference type="PANTHER" id="PTHR43848">
    <property type="entry name" value="PUTRESCINE TRANSPORT SYSTEM PERMEASE PROTEIN POTI"/>
    <property type="match status" value="1"/>
</dbReference>
<dbReference type="GO" id="GO:0005886">
    <property type="term" value="C:plasma membrane"/>
    <property type="evidence" value="ECO:0007669"/>
    <property type="project" value="UniProtKB-SubCell"/>
</dbReference>
<feature type="transmembrane region" description="Helical" evidence="11">
    <location>
        <begin position="98"/>
        <end position="122"/>
    </location>
</feature>
<organism evidence="13 14">
    <name type="scientific">Candidatus Pantoea edessiphila</name>
    <dbReference type="NCBI Taxonomy" id="2044610"/>
    <lineage>
        <taxon>Bacteria</taxon>
        <taxon>Pseudomonadati</taxon>
        <taxon>Pseudomonadota</taxon>
        <taxon>Gammaproteobacteria</taxon>
        <taxon>Enterobacterales</taxon>
        <taxon>Erwiniaceae</taxon>
        <taxon>Pantoea</taxon>
    </lineage>
</organism>
<dbReference type="Proteomes" id="UP000295937">
    <property type="component" value="Unassembled WGS sequence"/>
</dbReference>
<dbReference type="AlphaFoldDB" id="A0A2P5T2K3"/>
<feature type="transmembrane region" description="Helical" evidence="11">
    <location>
        <begin position="230"/>
        <end position="253"/>
    </location>
</feature>
<keyword evidence="8 11" id="KW-0472">Membrane</keyword>
<gene>
    <name evidence="13" type="ORF">CRV09_00500</name>
</gene>
<evidence type="ECO:0000256" key="8">
    <source>
        <dbReference type="ARBA" id="ARBA00023136"/>
    </source>
</evidence>
<evidence type="ECO:0000256" key="10">
    <source>
        <dbReference type="ARBA" id="ARBA00039580"/>
    </source>
</evidence>
<dbReference type="CDD" id="cd06261">
    <property type="entry name" value="TM_PBP2"/>
    <property type="match status" value="1"/>
</dbReference>
<evidence type="ECO:0000256" key="7">
    <source>
        <dbReference type="ARBA" id="ARBA00022989"/>
    </source>
</evidence>
<dbReference type="Pfam" id="PF00528">
    <property type="entry name" value="BPD_transp_1"/>
    <property type="match status" value="1"/>
</dbReference>
<keyword evidence="5" id="KW-0997">Cell inner membrane</keyword>
<dbReference type="InterPro" id="IPR051789">
    <property type="entry name" value="Bact_Polyamine_Transport"/>
</dbReference>
<keyword evidence="3 11" id="KW-0813">Transport</keyword>
<name>A0A2P5T2K3_9GAMM</name>
<comment type="caution">
    <text evidence="13">The sequence shown here is derived from an EMBL/GenBank/DDBJ whole genome shotgun (WGS) entry which is preliminary data.</text>
</comment>
<dbReference type="GO" id="GO:0055085">
    <property type="term" value="P:transmembrane transport"/>
    <property type="evidence" value="ECO:0007669"/>
    <property type="project" value="InterPro"/>
</dbReference>
<dbReference type="PROSITE" id="PS50928">
    <property type="entry name" value="ABC_TM1"/>
    <property type="match status" value="1"/>
</dbReference>
<sequence>MMIRYLYSGFIAIIYIWLYIPILILIINSFNISKFGIHWQGFTTNWYKILANNDSLIQASKNSLIIGICSASIATVIGSLTALALYRYNFRGKQFINGMLFIVIMSPDIIMAISLLVLFMLLGIPLGFWSLLISHITFCLPFVVVTFYSWFKDIDIRIFEAAKDLGANEFTILKKIILPLAIPAVTAGWLLSFTLSIDDVIVSSFVTSPSFETLPLKIYSMVKVGVSPEVNAITVILVLISLLLVASSQFLLINKISKKKKERTNNELVC</sequence>
<dbReference type="Gene3D" id="1.10.3720.10">
    <property type="entry name" value="MetI-like"/>
    <property type="match status" value="1"/>
</dbReference>
<dbReference type="InterPro" id="IPR035906">
    <property type="entry name" value="MetI-like_sf"/>
</dbReference>
<feature type="transmembrane region" description="Helical" evidence="11">
    <location>
        <begin position="128"/>
        <end position="151"/>
    </location>
</feature>